<dbReference type="SUPFAM" id="SSF109755">
    <property type="entry name" value="PhoU-like"/>
    <property type="match status" value="1"/>
</dbReference>
<dbReference type="PANTHER" id="PTHR36536">
    <property type="entry name" value="UPF0111 PROTEIN HI_1603"/>
    <property type="match status" value="1"/>
</dbReference>
<dbReference type="InterPro" id="IPR002727">
    <property type="entry name" value="DUF47"/>
</dbReference>
<dbReference type="InterPro" id="IPR018445">
    <property type="entry name" value="Put_Phosphate_transp_reg"/>
</dbReference>
<organism evidence="3 4">
    <name type="scientific">Halonatronomonas betaini</name>
    <dbReference type="NCBI Taxonomy" id="2778430"/>
    <lineage>
        <taxon>Bacteria</taxon>
        <taxon>Bacillati</taxon>
        <taxon>Bacillota</taxon>
        <taxon>Clostridia</taxon>
        <taxon>Halanaerobiales</taxon>
        <taxon>Halarsenatibacteraceae</taxon>
        <taxon>Halonatronomonas</taxon>
    </lineage>
</organism>
<dbReference type="Pfam" id="PF01865">
    <property type="entry name" value="PhoU_div"/>
    <property type="match status" value="1"/>
</dbReference>
<dbReference type="Gene3D" id="1.20.58.220">
    <property type="entry name" value="Phosphate transport system protein phou homolog 2, domain 2"/>
    <property type="match status" value="1"/>
</dbReference>
<dbReference type="EMBL" id="JADPIE010000002">
    <property type="protein sequence ID" value="MBF8436314.1"/>
    <property type="molecule type" value="Genomic_DNA"/>
</dbReference>
<name>A0A931ATG2_9FIRM</name>
<keyword evidence="2" id="KW-0175">Coiled coil</keyword>
<reference evidence="3" key="1">
    <citation type="submission" date="2020-11" db="EMBL/GenBank/DDBJ databases">
        <title>Halonatronomonas betainensis gen. nov., sp. nov. a novel haloalkaliphilic representative of the family Halanaerobiacae capable of betaine degradation.</title>
        <authorList>
            <person name="Boltyanskaya Y."/>
            <person name="Kevbrin V."/>
            <person name="Detkova E."/>
            <person name="Grouzdev D.S."/>
            <person name="Koziaeva V."/>
            <person name="Zhilina T."/>
        </authorList>
    </citation>
    <scope>NUCLEOTIDE SEQUENCE</scope>
    <source>
        <strain evidence="3">Z-7014</strain>
    </source>
</reference>
<gene>
    <name evidence="3" type="ORF">I0Q91_04415</name>
</gene>
<evidence type="ECO:0000256" key="2">
    <source>
        <dbReference type="SAM" id="Coils"/>
    </source>
</evidence>
<dbReference type="Proteomes" id="UP000621436">
    <property type="component" value="Unassembled WGS sequence"/>
</dbReference>
<protein>
    <submittedName>
        <fullName evidence="3">DUF47 family protein</fullName>
    </submittedName>
</protein>
<keyword evidence="4" id="KW-1185">Reference proteome</keyword>
<evidence type="ECO:0000313" key="3">
    <source>
        <dbReference type="EMBL" id="MBF8436314.1"/>
    </source>
</evidence>
<dbReference type="AlphaFoldDB" id="A0A931ATG2"/>
<dbReference type="PANTHER" id="PTHR36536:SF3">
    <property type="entry name" value="UPF0111 PROTEIN HI_1603"/>
    <property type="match status" value="1"/>
</dbReference>
<dbReference type="InterPro" id="IPR038078">
    <property type="entry name" value="PhoU-like_sf"/>
</dbReference>
<comment type="similarity">
    <text evidence="1">Belongs to the UPF0111 family.</text>
</comment>
<sequence length="216" mass="24786">MAKLFGDFDKLESDFADFGEMVGVCMTKSLEALFLYLEEGESERVKELTSIVHRYESKADEKRRDIITSILNGSLMPHTRSDMLNLIESIDDIADFSEDIIDEIIFLGLKFEYLEIEKTKEMKELLLEQYSKLTKGLNLLFKDMDQALVYAHQLEEIESKLDDIEEELIRSVGQNEDLDTASKLSHRNLIKNISDLADVIEKVGDVIEIVISVRRG</sequence>
<evidence type="ECO:0000256" key="1">
    <source>
        <dbReference type="ARBA" id="ARBA00008591"/>
    </source>
</evidence>
<comment type="caution">
    <text evidence="3">The sequence shown here is derived from an EMBL/GenBank/DDBJ whole genome shotgun (WGS) entry which is preliminary data.</text>
</comment>
<dbReference type="RefSeq" id="WP_270453133.1">
    <property type="nucleotide sequence ID" value="NZ_JADPIE010000002.1"/>
</dbReference>
<proteinExistence type="inferred from homology"/>
<feature type="coiled-coil region" evidence="2">
    <location>
        <begin position="147"/>
        <end position="174"/>
    </location>
</feature>
<accession>A0A931ATG2</accession>
<evidence type="ECO:0000313" key="4">
    <source>
        <dbReference type="Proteomes" id="UP000621436"/>
    </source>
</evidence>